<evidence type="ECO:0000313" key="1">
    <source>
        <dbReference type="EMBL" id="EOH99577.1"/>
    </source>
</evidence>
<evidence type="ECO:0000313" key="2">
    <source>
        <dbReference type="EMBL" id="EOT62683.1"/>
    </source>
</evidence>
<gene>
    <name evidence="2" type="ORF">I583_01684</name>
    <name evidence="1" type="ORF">UAW_00729</name>
</gene>
<dbReference type="EMBL" id="AJAR01000010">
    <property type="protein sequence ID" value="EOH99577.1"/>
    <property type="molecule type" value="Genomic_DNA"/>
</dbReference>
<protein>
    <submittedName>
        <fullName evidence="1">Uncharacterized protein</fullName>
    </submittedName>
</protein>
<keyword evidence="4" id="KW-1185">Reference proteome</keyword>
<reference evidence="2 4" key="2">
    <citation type="submission" date="2013-03" db="EMBL/GenBank/DDBJ databases">
        <title>The Genome Sequence of Enterococcus haemoperoxidus BAA-382 (PacBio/Illumina hybrid assembly).</title>
        <authorList>
            <consortium name="The Broad Institute Genomics Platform"/>
            <consortium name="The Broad Institute Genome Sequencing Center for Infectious Disease"/>
            <person name="Earl A."/>
            <person name="Russ C."/>
            <person name="Gilmore M."/>
            <person name="Surin D."/>
            <person name="Walker B."/>
            <person name="Young S."/>
            <person name="Zeng Q."/>
            <person name="Gargeya S."/>
            <person name="Fitzgerald M."/>
            <person name="Haas B."/>
            <person name="Abouelleil A."/>
            <person name="Allen A.W."/>
            <person name="Alvarado L."/>
            <person name="Arachchi H.M."/>
            <person name="Berlin A.M."/>
            <person name="Chapman S.B."/>
            <person name="Gainer-Dewar J."/>
            <person name="Goldberg J."/>
            <person name="Griggs A."/>
            <person name="Gujja S."/>
            <person name="Hansen M."/>
            <person name="Howarth C."/>
            <person name="Imamovic A."/>
            <person name="Ireland A."/>
            <person name="Larimer J."/>
            <person name="McCowan C."/>
            <person name="Murphy C."/>
            <person name="Pearson M."/>
            <person name="Poon T.W."/>
            <person name="Priest M."/>
            <person name="Roberts A."/>
            <person name="Saif S."/>
            <person name="Shea T."/>
            <person name="Sisk P."/>
            <person name="Sykes S."/>
            <person name="Wortman J."/>
            <person name="Nusbaum C."/>
            <person name="Birren B."/>
        </authorList>
    </citation>
    <scope>NUCLEOTIDE SEQUENCE [LARGE SCALE GENOMIC DNA]</scope>
    <source>
        <strain evidence="2 4">ATCC BAA-382</strain>
    </source>
</reference>
<dbReference type="Proteomes" id="UP000014197">
    <property type="component" value="Unassembled WGS sequence"/>
</dbReference>
<accession>R2QST0</accession>
<dbReference type="OrthoDB" id="213389at186826"/>
<dbReference type="EMBL" id="ASVY01000002">
    <property type="protein sequence ID" value="EOT62683.1"/>
    <property type="molecule type" value="Genomic_DNA"/>
</dbReference>
<sequence>MKKKFLGSIEAGDTKFVCGFGNDDLYIIEKVSFPKKSEDNGVSNCARCDDFWWWRDETVSYARKNLS</sequence>
<evidence type="ECO:0000313" key="3">
    <source>
        <dbReference type="Proteomes" id="UP000013858"/>
    </source>
</evidence>
<dbReference type="AlphaFoldDB" id="R2QST0"/>
<name>R2QST0_9ENTE</name>
<comment type="caution">
    <text evidence="1">The sequence shown here is derived from an EMBL/GenBank/DDBJ whole genome shotgun (WGS) entry which is preliminary data.</text>
</comment>
<reference evidence="1 3" key="1">
    <citation type="submission" date="2013-02" db="EMBL/GenBank/DDBJ databases">
        <title>The Genome Sequence of Enterococcus haemoperoxidus BAA-382.</title>
        <authorList>
            <consortium name="The Broad Institute Genome Sequencing Platform"/>
            <consortium name="The Broad Institute Genome Sequencing Center for Infectious Disease"/>
            <person name="Earl A.M."/>
            <person name="Gilmore M.S."/>
            <person name="Lebreton F."/>
            <person name="Walker B."/>
            <person name="Young S.K."/>
            <person name="Zeng Q."/>
            <person name="Gargeya S."/>
            <person name="Fitzgerald M."/>
            <person name="Haas B."/>
            <person name="Abouelleil A."/>
            <person name="Alvarado L."/>
            <person name="Arachchi H.M."/>
            <person name="Berlin A.M."/>
            <person name="Chapman S.B."/>
            <person name="Dewar J."/>
            <person name="Goldberg J."/>
            <person name="Griggs A."/>
            <person name="Gujja S."/>
            <person name="Hansen M."/>
            <person name="Howarth C."/>
            <person name="Imamovic A."/>
            <person name="Larimer J."/>
            <person name="McCowan C."/>
            <person name="Murphy C."/>
            <person name="Neiman D."/>
            <person name="Pearson M."/>
            <person name="Priest M."/>
            <person name="Roberts A."/>
            <person name="Saif S."/>
            <person name="Shea T."/>
            <person name="Sisk P."/>
            <person name="Sykes S."/>
            <person name="Wortman J."/>
            <person name="Nusbaum C."/>
            <person name="Birren B."/>
        </authorList>
    </citation>
    <scope>NUCLEOTIDE SEQUENCE [LARGE SCALE GENOMIC DNA]</scope>
    <source>
        <strain evidence="1 3">ATCC BAA-382</strain>
    </source>
</reference>
<dbReference type="Proteomes" id="UP000013858">
    <property type="component" value="Unassembled WGS sequence"/>
</dbReference>
<proteinExistence type="predicted"/>
<organism evidence="1 3">
    <name type="scientific">Enterococcus haemoperoxidus ATCC BAA-382</name>
    <dbReference type="NCBI Taxonomy" id="1158608"/>
    <lineage>
        <taxon>Bacteria</taxon>
        <taxon>Bacillati</taxon>
        <taxon>Bacillota</taxon>
        <taxon>Bacilli</taxon>
        <taxon>Lactobacillales</taxon>
        <taxon>Enterococcaceae</taxon>
        <taxon>Enterococcus</taxon>
    </lineage>
</organism>
<evidence type="ECO:0000313" key="4">
    <source>
        <dbReference type="Proteomes" id="UP000014197"/>
    </source>
</evidence>